<evidence type="ECO:0000256" key="1">
    <source>
        <dbReference type="ARBA" id="ARBA00022723"/>
    </source>
</evidence>
<sequence>MNTGILEVLLVNAKGIKHTNLVGIPSYYVIIECGCQCQRSKVSKGKHKKPWWNEKFIFDFSSLDYKNSTYLNCTIMDTKPYRHGGFVGEAKVYIGGLITEGIKEGHIEIKPAPYNVVLEDDTYQGQIKIGLKFFANKENYEYANVMGKEFIAPKKETNSIVGSFMKLWRTISWWKVIALL</sequence>
<keyword evidence="5" id="KW-1185">Reference proteome</keyword>
<evidence type="ECO:0000259" key="3">
    <source>
        <dbReference type="PROSITE" id="PS50004"/>
    </source>
</evidence>
<dbReference type="SUPFAM" id="SSF49562">
    <property type="entry name" value="C2 domain (Calcium/lipid-binding domain, CaLB)"/>
    <property type="match status" value="1"/>
</dbReference>
<evidence type="ECO:0000313" key="5">
    <source>
        <dbReference type="Proteomes" id="UP000289738"/>
    </source>
</evidence>
<dbReference type="PANTHER" id="PTHR46502">
    <property type="entry name" value="C2 DOMAIN-CONTAINING"/>
    <property type="match status" value="1"/>
</dbReference>
<dbReference type="PROSITE" id="PS50004">
    <property type="entry name" value="C2"/>
    <property type="match status" value="1"/>
</dbReference>
<proteinExistence type="predicted"/>
<dbReference type="STRING" id="3818.A0A445ABD7"/>
<organism evidence="4 5">
    <name type="scientific">Arachis hypogaea</name>
    <name type="common">Peanut</name>
    <dbReference type="NCBI Taxonomy" id="3818"/>
    <lineage>
        <taxon>Eukaryota</taxon>
        <taxon>Viridiplantae</taxon>
        <taxon>Streptophyta</taxon>
        <taxon>Embryophyta</taxon>
        <taxon>Tracheophyta</taxon>
        <taxon>Spermatophyta</taxon>
        <taxon>Magnoliopsida</taxon>
        <taxon>eudicotyledons</taxon>
        <taxon>Gunneridae</taxon>
        <taxon>Pentapetalae</taxon>
        <taxon>rosids</taxon>
        <taxon>fabids</taxon>
        <taxon>Fabales</taxon>
        <taxon>Fabaceae</taxon>
        <taxon>Papilionoideae</taxon>
        <taxon>50 kb inversion clade</taxon>
        <taxon>dalbergioids sensu lato</taxon>
        <taxon>Dalbergieae</taxon>
        <taxon>Pterocarpus clade</taxon>
        <taxon>Arachis</taxon>
    </lineage>
</organism>
<dbReference type="InterPro" id="IPR000008">
    <property type="entry name" value="C2_dom"/>
</dbReference>
<dbReference type="Pfam" id="PF00168">
    <property type="entry name" value="C2"/>
    <property type="match status" value="1"/>
</dbReference>
<dbReference type="PANTHER" id="PTHR46502:SF14">
    <property type="entry name" value="CALCIUM-DEPENDENT LIPID-BINDING (CALB DOMAIN) FAMILY PROTEIN"/>
    <property type="match status" value="1"/>
</dbReference>
<dbReference type="AlphaFoldDB" id="A0A445ABD7"/>
<feature type="domain" description="C2" evidence="3">
    <location>
        <begin position="1"/>
        <end position="109"/>
    </location>
</feature>
<evidence type="ECO:0000256" key="2">
    <source>
        <dbReference type="ARBA" id="ARBA00022837"/>
    </source>
</evidence>
<accession>A0A445ABD7</accession>
<gene>
    <name evidence="4" type="ORF">Ahy_B02g057279</name>
</gene>
<dbReference type="Gene3D" id="2.60.40.150">
    <property type="entry name" value="C2 domain"/>
    <property type="match status" value="1"/>
</dbReference>
<dbReference type="EMBL" id="SDMP01000012">
    <property type="protein sequence ID" value="RYR23783.1"/>
    <property type="molecule type" value="Genomic_DNA"/>
</dbReference>
<name>A0A445ABD7_ARAHY</name>
<dbReference type="GO" id="GO:0046872">
    <property type="term" value="F:metal ion binding"/>
    <property type="evidence" value="ECO:0007669"/>
    <property type="project" value="UniProtKB-KW"/>
</dbReference>
<comment type="caution">
    <text evidence="4">The sequence shown here is derived from an EMBL/GenBank/DDBJ whole genome shotgun (WGS) entry which is preliminary data.</text>
</comment>
<dbReference type="InterPro" id="IPR035892">
    <property type="entry name" value="C2_domain_sf"/>
</dbReference>
<dbReference type="Proteomes" id="UP000289738">
    <property type="component" value="Chromosome B02"/>
</dbReference>
<evidence type="ECO:0000313" key="4">
    <source>
        <dbReference type="EMBL" id="RYR23783.1"/>
    </source>
</evidence>
<reference evidence="4 5" key="1">
    <citation type="submission" date="2019-01" db="EMBL/GenBank/DDBJ databases">
        <title>Sequencing of cultivated peanut Arachis hypogaea provides insights into genome evolution and oil improvement.</title>
        <authorList>
            <person name="Chen X."/>
        </authorList>
    </citation>
    <scope>NUCLEOTIDE SEQUENCE [LARGE SCALE GENOMIC DNA]</scope>
    <source>
        <strain evidence="5">cv. Fuhuasheng</strain>
        <tissue evidence="4">Leaves</tissue>
    </source>
</reference>
<keyword evidence="2" id="KW-0106">Calcium</keyword>
<keyword evidence="1" id="KW-0479">Metal-binding</keyword>
<protein>
    <recommendedName>
        <fullName evidence="3">C2 domain-containing protein</fullName>
    </recommendedName>
</protein>